<dbReference type="EMBL" id="JAMXLR010000095">
    <property type="protein sequence ID" value="MCO6048004.1"/>
    <property type="molecule type" value="Genomic_DNA"/>
</dbReference>
<protein>
    <submittedName>
        <fullName evidence="1">Uncharacterized protein</fullName>
    </submittedName>
</protein>
<organism evidence="1 2">
    <name type="scientific">Aeoliella straminimaris</name>
    <dbReference type="NCBI Taxonomy" id="2954799"/>
    <lineage>
        <taxon>Bacteria</taxon>
        <taxon>Pseudomonadati</taxon>
        <taxon>Planctomycetota</taxon>
        <taxon>Planctomycetia</taxon>
        <taxon>Pirellulales</taxon>
        <taxon>Lacipirellulaceae</taxon>
        <taxon>Aeoliella</taxon>
    </lineage>
</organism>
<keyword evidence="2" id="KW-1185">Reference proteome</keyword>
<dbReference type="Proteomes" id="UP001155241">
    <property type="component" value="Unassembled WGS sequence"/>
</dbReference>
<dbReference type="InterPro" id="IPR046713">
    <property type="entry name" value="DUF6786"/>
</dbReference>
<name>A0A9X2FIM6_9BACT</name>
<proteinExistence type="predicted"/>
<reference evidence="1" key="1">
    <citation type="submission" date="2022-06" db="EMBL/GenBank/DDBJ databases">
        <title>Aeoliella straminimaris, a novel planctomycete from sediments.</title>
        <authorList>
            <person name="Vitorino I.R."/>
            <person name="Lage O.M."/>
        </authorList>
    </citation>
    <scope>NUCLEOTIDE SEQUENCE</scope>
    <source>
        <strain evidence="1">ICT_H6.2</strain>
    </source>
</reference>
<dbReference type="AlphaFoldDB" id="A0A9X2FIM6"/>
<gene>
    <name evidence="1" type="ORF">NG895_29225</name>
</gene>
<dbReference type="Pfam" id="PF20583">
    <property type="entry name" value="DUF6786"/>
    <property type="match status" value="1"/>
</dbReference>
<comment type="caution">
    <text evidence="1">The sequence shown here is derived from an EMBL/GenBank/DDBJ whole genome shotgun (WGS) entry which is preliminary data.</text>
</comment>
<sequence length="382" mass="41918">MSSEKTFGEDVEFLNEHAKTLVLRSKSGDALVAVTPEYQGRVMTSSATGEDGVSFGWINYKQVASGEIAEHINVYGGEERFWLGPEGGQFSIFFPPGAEFEFADWQTPPLIDTEPFDVVDQSDSKVSFAKEASIKNYSDNEFKLKIERDVEMLDPSAAKDSLGVDPGELKFVGYRTTNKVTNTGDDAWTKETGLLSVWLLGMYKPGPKTTIVVPYEQGDEAELGMIVNDTYFGKVPAERLKADDGVIYMSGDGEYRSKIGVSPKRAKDLAGSYDAERGVLTLVKYNKPAGVTDYVNSMWEIQDEPFAGDTVNAYNDGLNDEGTMLGPFYEIETSSPALALTPGESGTHISETYHFEGDKAELDRVAKETLGVSLEQIRTALD</sequence>
<evidence type="ECO:0000313" key="2">
    <source>
        <dbReference type="Proteomes" id="UP001155241"/>
    </source>
</evidence>
<evidence type="ECO:0000313" key="1">
    <source>
        <dbReference type="EMBL" id="MCO6048004.1"/>
    </source>
</evidence>
<accession>A0A9X2FIM6</accession>